<dbReference type="GeneID" id="41608047"/>
<dbReference type="InterPro" id="IPR025714">
    <property type="entry name" value="Methyltranfer_dom"/>
</dbReference>
<dbReference type="Gene3D" id="3.40.50.150">
    <property type="entry name" value="Vaccinia Virus protein VP39"/>
    <property type="match status" value="1"/>
</dbReference>
<evidence type="ECO:0000259" key="1">
    <source>
        <dbReference type="Pfam" id="PF13847"/>
    </source>
</evidence>
<dbReference type="CDD" id="cd02440">
    <property type="entry name" value="AdoMet_MTases"/>
    <property type="match status" value="1"/>
</dbReference>
<dbReference type="HOGENOM" id="CLU_081790_1_1_2"/>
<sequence>MTSTSSISNKLPSRYDTLQKQCLPNWQAFFSTVIEFIPEPVPDPNPESISEETERTSREIEILELGSGTGFLTSLIRKEKPDAKITCIDRNPEMLAVAKEKPELQKNVTFIEGDIQEECAKWKNLGGHEGPGWKEHSEGKGKFDAVVSTQCLCFLAPGTKSRVFRRIYEALKPDGRFIEGDIFRPESEWEEKIYIDHWKRYMVDQKLTVQEAEEMLETFEDVRESIDTPEKFRERLEEAGFKWIFCPYWYEMYAIFICAHKG</sequence>
<dbReference type="InterPro" id="IPR029063">
    <property type="entry name" value="SAM-dependent_MTases_sf"/>
</dbReference>
<dbReference type="Pfam" id="PF13847">
    <property type="entry name" value="Methyltransf_31"/>
    <property type="match status" value="1"/>
</dbReference>
<dbReference type="Proteomes" id="UP000033092">
    <property type="component" value="Chromosome"/>
</dbReference>
<evidence type="ECO:0000313" key="2">
    <source>
        <dbReference type="EMBL" id="AKB34541.1"/>
    </source>
</evidence>
<dbReference type="EMBL" id="CP009507">
    <property type="protein sequence ID" value="AKB34541.1"/>
    <property type="molecule type" value="Genomic_DNA"/>
</dbReference>
<reference evidence="2 3" key="1">
    <citation type="submission" date="2014-07" db="EMBL/GenBank/DDBJ databases">
        <title>Methanogenic archaea and the global carbon cycle.</title>
        <authorList>
            <person name="Henriksen J.R."/>
            <person name="Luke J."/>
            <person name="Reinhart S."/>
            <person name="Benedict M.N."/>
            <person name="Youngblut N.D."/>
            <person name="Metcalf M.E."/>
            <person name="Whitaker R.J."/>
            <person name="Metcalf W.W."/>
        </authorList>
    </citation>
    <scope>NUCLEOTIDE SEQUENCE [LARGE SCALE GENOMIC DNA]</scope>
    <source>
        <strain evidence="2 3">HI350</strain>
    </source>
</reference>
<dbReference type="SUPFAM" id="SSF53335">
    <property type="entry name" value="S-adenosyl-L-methionine-dependent methyltransferases"/>
    <property type="match status" value="1"/>
</dbReference>
<name>A0A0E3LBX7_9EURY</name>
<dbReference type="PANTHER" id="PTHR43861:SF2">
    <property type="entry name" value="CARBOXY-S-ADENOSYL-L-METHIONINE SYNTHASE"/>
    <property type="match status" value="1"/>
</dbReference>
<proteinExistence type="predicted"/>
<dbReference type="RefSeq" id="WP_048174344.1">
    <property type="nucleotide sequence ID" value="NZ_CP009507.1"/>
</dbReference>
<gene>
    <name evidence="2" type="ORF">MSSIH_3851</name>
</gene>
<dbReference type="PATRIC" id="fig|1434119.4.peg.4990"/>
<organism evidence="2 3">
    <name type="scientific">Methanosarcina siciliae HI350</name>
    <dbReference type="NCBI Taxonomy" id="1434119"/>
    <lineage>
        <taxon>Archaea</taxon>
        <taxon>Methanobacteriati</taxon>
        <taxon>Methanobacteriota</taxon>
        <taxon>Stenosarchaea group</taxon>
        <taxon>Methanomicrobia</taxon>
        <taxon>Methanosarcinales</taxon>
        <taxon>Methanosarcinaceae</taxon>
        <taxon>Methanosarcina</taxon>
    </lineage>
</organism>
<dbReference type="PANTHER" id="PTHR43861">
    <property type="entry name" value="TRANS-ACONITATE 2-METHYLTRANSFERASE-RELATED"/>
    <property type="match status" value="1"/>
</dbReference>
<dbReference type="KEGG" id="msz:MSSIH_3851"/>
<dbReference type="GeneID" id="24862876"/>
<feature type="domain" description="Methyltransferase" evidence="1">
    <location>
        <begin position="59"/>
        <end position="183"/>
    </location>
</feature>
<accession>A0A0E3LBX7</accession>
<protein>
    <recommendedName>
        <fullName evidence="1">Methyltransferase domain-containing protein</fullName>
    </recommendedName>
</protein>
<evidence type="ECO:0000313" key="3">
    <source>
        <dbReference type="Proteomes" id="UP000033092"/>
    </source>
</evidence>
<dbReference type="AlphaFoldDB" id="A0A0E3LBX7"/>